<evidence type="ECO:0000256" key="1">
    <source>
        <dbReference type="SAM" id="MobiDB-lite"/>
    </source>
</evidence>
<evidence type="ECO:0000313" key="4">
    <source>
        <dbReference type="Proteomes" id="UP000198398"/>
    </source>
</evidence>
<sequence length="129" mass="13734">MNDSENPNHPEHPTDPVGPEDGAGIESGADTAHSAGRGSAEPVDAFSETEVTSVYVRRRRTPTLGFWVALAILVPAVAALLSAPFFDFADLSGVVNFMLVAAVFIGLPLAAIAALVDAIRHRDESRRRR</sequence>
<gene>
    <name evidence="3" type="ORF">CFK39_12495</name>
</gene>
<evidence type="ECO:0000256" key="2">
    <source>
        <dbReference type="SAM" id="Phobius"/>
    </source>
</evidence>
<evidence type="ECO:0000313" key="3">
    <source>
        <dbReference type="EMBL" id="ASK67203.1"/>
    </source>
</evidence>
<dbReference type="KEGG" id="brv:CFK39_12495"/>
<feature type="compositionally biased region" description="Basic and acidic residues" evidence="1">
    <location>
        <begin position="1"/>
        <end position="14"/>
    </location>
</feature>
<dbReference type="OrthoDB" id="4794468at2"/>
<keyword evidence="2" id="KW-0472">Membrane</keyword>
<organism evidence="3 4">
    <name type="scientific">Brachybacterium avium</name>
    <dbReference type="NCBI Taxonomy" id="2017485"/>
    <lineage>
        <taxon>Bacteria</taxon>
        <taxon>Bacillati</taxon>
        <taxon>Actinomycetota</taxon>
        <taxon>Actinomycetes</taxon>
        <taxon>Micrococcales</taxon>
        <taxon>Dermabacteraceae</taxon>
        <taxon>Brachybacterium</taxon>
    </lineage>
</organism>
<name>A0A220UHN0_9MICO</name>
<dbReference type="AlphaFoldDB" id="A0A220UHN0"/>
<keyword evidence="4" id="KW-1185">Reference proteome</keyword>
<dbReference type="Proteomes" id="UP000198398">
    <property type="component" value="Chromosome"/>
</dbReference>
<dbReference type="EMBL" id="CP022316">
    <property type="protein sequence ID" value="ASK67203.1"/>
    <property type="molecule type" value="Genomic_DNA"/>
</dbReference>
<accession>A0A220UHN0</accession>
<keyword evidence="2" id="KW-0812">Transmembrane</keyword>
<keyword evidence="2" id="KW-1133">Transmembrane helix</keyword>
<reference evidence="4" key="1">
    <citation type="submission" date="2017-07" db="EMBL/GenBank/DDBJ databases">
        <title>Brachybacterium sp. VR2415.</title>
        <authorList>
            <person name="Tak E.J."/>
            <person name="Bae J.-W."/>
        </authorList>
    </citation>
    <scope>NUCLEOTIDE SEQUENCE [LARGE SCALE GENOMIC DNA]</scope>
    <source>
        <strain evidence="4">VR2415</strain>
    </source>
</reference>
<feature type="transmembrane region" description="Helical" evidence="2">
    <location>
        <begin position="64"/>
        <end position="85"/>
    </location>
</feature>
<protein>
    <submittedName>
        <fullName evidence="3">Uncharacterized protein</fullName>
    </submittedName>
</protein>
<feature type="region of interest" description="Disordered" evidence="1">
    <location>
        <begin position="1"/>
        <end position="43"/>
    </location>
</feature>
<proteinExistence type="predicted"/>
<feature type="transmembrane region" description="Helical" evidence="2">
    <location>
        <begin position="97"/>
        <end position="119"/>
    </location>
</feature>